<proteinExistence type="predicted"/>
<evidence type="ECO:0000256" key="1">
    <source>
        <dbReference type="SAM" id="MobiDB-lite"/>
    </source>
</evidence>
<feature type="region of interest" description="Disordered" evidence="1">
    <location>
        <begin position="124"/>
        <end position="169"/>
    </location>
</feature>
<reference evidence="2 3" key="1">
    <citation type="submission" date="2019-02" db="EMBL/GenBank/DDBJ databases">
        <title>Genome sequencing of the rare red list fungi Hericium alpestre (H. flagellum).</title>
        <authorList>
            <person name="Buettner E."/>
            <person name="Kellner H."/>
        </authorList>
    </citation>
    <scope>NUCLEOTIDE SEQUENCE [LARGE SCALE GENOMIC DNA]</scope>
    <source>
        <strain evidence="2 3">DSM 108284</strain>
    </source>
</reference>
<evidence type="ECO:0000313" key="3">
    <source>
        <dbReference type="Proteomes" id="UP000298061"/>
    </source>
</evidence>
<dbReference type="Proteomes" id="UP000298061">
    <property type="component" value="Unassembled WGS sequence"/>
</dbReference>
<sequence>MEARKAIWSATMMSYMALDVDATAALKANAETYSLSSAFKNEIRYVTLSGKIRTTCTAIRNHYRTALKESVFGNHKSSLQETCLDLSKKYGFLKDNEEVPPGNQVRVLLLRRFVRENPELVNHSEAIPDSEELVNTAGAEAEESDSESGEARKRRKTNQSKSKKVGGGGRPVKGAGFWARVDSWLEQLVADLGCDLGATAWKQYIEETLKMDKDHSAGVKLSLRSLLSLPQAVPQLQRVESPTTQAETPRLAQSNAFW</sequence>
<gene>
    <name evidence="2" type="ORF">EWM64_g8394</name>
</gene>
<feature type="region of interest" description="Disordered" evidence="1">
    <location>
        <begin position="238"/>
        <end position="258"/>
    </location>
</feature>
<comment type="caution">
    <text evidence="2">The sequence shown here is derived from an EMBL/GenBank/DDBJ whole genome shotgun (WGS) entry which is preliminary data.</text>
</comment>
<dbReference type="EMBL" id="SFCI01001500">
    <property type="protein sequence ID" value="TFY75617.1"/>
    <property type="molecule type" value="Genomic_DNA"/>
</dbReference>
<accession>A0A4Y9ZNJ3</accession>
<dbReference type="AlphaFoldDB" id="A0A4Y9ZNJ3"/>
<name>A0A4Y9ZNJ3_9AGAM</name>
<protein>
    <submittedName>
        <fullName evidence="2">Uncharacterized protein</fullName>
    </submittedName>
</protein>
<organism evidence="2 3">
    <name type="scientific">Hericium alpestre</name>
    <dbReference type="NCBI Taxonomy" id="135208"/>
    <lineage>
        <taxon>Eukaryota</taxon>
        <taxon>Fungi</taxon>
        <taxon>Dikarya</taxon>
        <taxon>Basidiomycota</taxon>
        <taxon>Agaricomycotina</taxon>
        <taxon>Agaricomycetes</taxon>
        <taxon>Russulales</taxon>
        <taxon>Hericiaceae</taxon>
        <taxon>Hericium</taxon>
    </lineage>
</organism>
<evidence type="ECO:0000313" key="2">
    <source>
        <dbReference type="EMBL" id="TFY75617.1"/>
    </source>
</evidence>
<feature type="compositionally biased region" description="Basic residues" evidence="1">
    <location>
        <begin position="152"/>
        <end position="164"/>
    </location>
</feature>
<dbReference type="STRING" id="135208.A0A4Y9ZNJ3"/>
<dbReference type="OrthoDB" id="3269273at2759"/>
<keyword evidence="3" id="KW-1185">Reference proteome</keyword>